<dbReference type="PANTHER" id="PTHR46104">
    <property type="entry name" value="GENE 9195-RELATED-RELATED"/>
    <property type="match status" value="1"/>
</dbReference>
<comment type="caution">
    <text evidence="2">The sequence shown here is derived from an EMBL/GenBank/DDBJ whole genome shotgun (WGS) entry which is preliminary data.</text>
</comment>
<dbReference type="InterPro" id="IPR011641">
    <property type="entry name" value="Tyr-kin_ephrin_A/B_rcpt-like"/>
</dbReference>
<organism evidence="2 3">
    <name type="scientific">Cystoisospora suis</name>
    <dbReference type="NCBI Taxonomy" id="483139"/>
    <lineage>
        <taxon>Eukaryota</taxon>
        <taxon>Sar</taxon>
        <taxon>Alveolata</taxon>
        <taxon>Apicomplexa</taxon>
        <taxon>Conoidasida</taxon>
        <taxon>Coccidia</taxon>
        <taxon>Eucoccidiorida</taxon>
        <taxon>Eimeriorina</taxon>
        <taxon>Sarcocystidae</taxon>
        <taxon>Cystoisospora</taxon>
    </lineage>
</organism>
<dbReference type="EMBL" id="MIGC01000441">
    <property type="protein sequence ID" value="PHJ25030.1"/>
    <property type="molecule type" value="Genomic_DNA"/>
</dbReference>
<gene>
    <name evidence="2" type="ORF">CSUI_001123</name>
</gene>
<dbReference type="VEuPathDB" id="ToxoDB:CSUI_001123"/>
<proteinExistence type="predicted"/>
<keyword evidence="3" id="KW-1185">Reference proteome</keyword>
<evidence type="ECO:0000313" key="3">
    <source>
        <dbReference type="Proteomes" id="UP000221165"/>
    </source>
</evidence>
<dbReference type="SMART" id="SM01411">
    <property type="entry name" value="Ephrin_rec_like"/>
    <property type="match status" value="2"/>
</dbReference>
<dbReference type="Gene3D" id="2.10.50.10">
    <property type="entry name" value="Tumor Necrosis Factor Receptor, subunit A, domain 2"/>
    <property type="match status" value="2"/>
</dbReference>
<dbReference type="PANTHER" id="PTHR46104:SF1">
    <property type="entry name" value="GENE 9195-RELATED"/>
    <property type="match status" value="1"/>
</dbReference>
<accession>A0A2C6KYL1</accession>
<feature type="domain" description="Tyrosine-protein kinase ephrin type A/B receptor-like" evidence="1">
    <location>
        <begin position="190"/>
        <end position="223"/>
    </location>
</feature>
<dbReference type="Proteomes" id="UP000221165">
    <property type="component" value="Unassembled WGS sequence"/>
</dbReference>
<dbReference type="GeneID" id="94424540"/>
<dbReference type="AlphaFoldDB" id="A0A2C6KYL1"/>
<sequence>MKKKVVTLCVYEADDHVQESTQDSGIRLISLFAYGRPAEVIVFENSRRSPQVSNEGLIPPDFGALAVSAPKDGTLVTAAVGENLFIIELGKPRTVAQLNFRSSPDTPVDKEQLLLWYQDEEKDSWKDASFSAEHDASGIRVVFEKDIRTTKIALQASPSHPNVHGGAVRFSNVYVQSTRASGALIVVPQECLAGTYQDEQGQAACKPCPAGRTCAGRKLKSTSPCPAGFYCEGGDAFPRSCPAGTYSNQEGLSSASQCTPCPAGKYCAVRGAKQPTGSCSA</sequence>
<feature type="non-terminal residue" evidence="2">
    <location>
        <position position="281"/>
    </location>
</feature>
<evidence type="ECO:0000313" key="2">
    <source>
        <dbReference type="EMBL" id="PHJ25030.1"/>
    </source>
</evidence>
<protein>
    <submittedName>
        <fullName evidence="2">Gcc2 and gcc3 domain-containing protein</fullName>
    </submittedName>
</protein>
<dbReference type="OrthoDB" id="430738at2759"/>
<dbReference type="Pfam" id="PF07699">
    <property type="entry name" value="Ephrin_rec_like"/>
    <property type="match status" value="1"/>
</dbReference>
<dbReference type="InterPro" id="IPR009030">
    <property type="entry name" value="Growth_fac_rcpt_cys_sf"/>
</dbReference>
<evidence type="ECO:0000259" key="1">
    <source>
        <dbReference type="Pfam" id="PF07699"/>
    </source>
</evidence>
<reference evidence="2 3" key="1">
    <citation type="journal article" date="2017" name="Int. J. Parasitol.">
        <title>The genome of the protozoan parasite Cystoisospora suis and a reverse vaccinology approach to identify vaccine candidates.</title>
        <authorList>
            <person name="Palmieri N."/>
            <person name="Shrestha A."/>
            <person name="Ruttkowski B."/>
            <person name="Beck T."/>
            <person name="Vogl C."/>
            <person name="Tomley F."/>
            <person name="Blake D.P."/>
            <person name="Joachim A."/>
        </authorList>
    </citation>
    <scope>NUCLEOTIDE SEQUENCE [LARGE SCALE GENOMIC DNA]</scope>
    <source>
        <strain evidence="2 3">Wien I</strain>
    </source>
</reference>
<name>A0A2C6KYL1_9APIC</name>
<dbReference type="RefSeq" id="XP_067926702.1">
    <property type="nucleotide sequence ID" value="XM_068061329.1"/>
</dbReference>
<dbReference type="SUPFAM" id="SSF57184">
    <property type="entry name" value="Growth factor receptor domain"/>
    <property type="match status" value="1"/>
</dbReference>